<comment type="function">
    <text evidence="6">Component of a complex that catalyzes the oxidation of glycolate to glyoxylate.</text>
</comment>
<dbReference type="PROSITE" id="PS00198">
    <property type="entry name" value="4FE4S_FER_1"/>
    <property type="match status" value="1"/>
</dbReference>
<evidence type="ECO:0000256" key="4">
    <source>
        <dbReference type="ARBA" id="ARBA00023004"/>
    </source>
</evidence>
<dbReference type="InterPro" id="IPR012257">
    <property type="entry name" value="Glc_ox_4Fe-4S"/>
</dbReference>
<dbReference type="InterPro" id="IPR017896">
    <property type="entry name" value="4Fe4S_Fe-S-bd"/>
</dbReference>
<dbReference type="Proteomes" id="UP001596142">
    <property type="component" value="Unassembled WGS sequence"/>
</dbReference>
<feature type="domain" description="4Fe-4S ferredoxin-type" evidence="7">
    <location>
        <begin position="74"/>
        <end position="104"/>
    </location>
</feature>
<accession>A0ABW0YHT0</accession>
<keyword evidence="5 6" id="KW-0411">Iron-sulfur</keyword>
<dbReference type="Pfam" id="PF13183">
    <property type="entry name" value="Fer4_8"/>
    <property type="match status" value="1"/>
</dbReference>
<dbReference type="EMBL" id="JBHSOZ010000003">
    <property type="protein sequence ID" value="MFC5711978.1"/>
    <property type="molecule type" value="Genomic_DNA"/>
</dbReference>
<dbReference type="EC" id="1.1.99.14" evidence="6"/>
<evidence type="ECO:0000313" key="8">
    <source>
        <dbReference type="EMBL" id="MFC5711978.1"/>
    </source>
</evidence>
<evidence type="ECO:0000256" key="6">
    <source>
        <dbReference type="PIRNR" id="PIRNR000139"/>
    </source>
</evidence>
<dbReference type="Gene3D" id="1.10.1060.10">
    <property type="entry name" value="Alpha-helical ferredoxin"/>
    <property type="match status" value="1"/>
</dbReference>
<dbReference type="Pfam" id="PF02754">
    <property type="entry name" value="CCG"/>
    <property type="match status" value="2"/>
</dbReference>
<evidence type="ECO:0000259" key="7">
    <source>
        <dbReference type="PROSITE" id="PS51379"/>
    </source>
</evidence>
<evidence type="ECO:0000256" key="5">
    <source>
        <dbReference type="ARBA" id="ARBA00023014"/>
    </source>
</evidence>
<dbReference type="PIRSF" id="PIRSF000139">
    <property type="entry name" value="Glc_ox_4Fe-4S"/>
    <property type="match status" value="1"/>
</dbReference>
<name>A0ABW0YHT0_9BACI</name>
<evidence type="ECO:0000256" key="2">
    <source>
        <dbReference type="ARBA" id="ARBA00022723"/>
    </source>
</evidence>
<gene>
    <name evidence="8" type="ORF">ACFPU1_04245</name>
</gene>
<keyword evidence="2 6" id="KW-0479">Metal-binding</keyword>
<dbReference type="PROSITE" id="PS51379">
    <property type="entry name" value="4FE4S_FER_2"/>
    <property type="match status" value="2"/>
</dbReference>
<sequence length="449" mass="49600">MAATQEETKKWEKEQKVHSHKLYDLAYRATNQCIQCGYCLPSCPTYMSMGKESASPRGRINLVKMAAEGKIDLSQDLSEPIDLCLGCRACETACPVNVPYGHILESAKDTIKEYEEDTKQTTKAEGLKGILLRQVFTRPGLMRAGGNATWLYQRTGLSNLVGKTNLLSKISEPIGEIEKILPSVEGPGKRVKRGKVLEPYKEKKATVAFFTGCVSEAVLNRTNRLTIELLRHIGCEVHISNKQNCCGALHAHQGYSSISKDLAKENIKAFEETEADYIINNAGGCGAILREYDHLLKDDPDWKKRASRFSAASKDVSEIFVEIGPLPFKKKWKGRITYQPSCHLTNVQKVASAPEELLSSIPGAEYIEMEKSNECCASGGIYNLIHYEESMKILDKKMGYAKETTATTIASSNPGCLLQMRLGIKRAGLEGKVQGVHLVDILAESCGIE</sequence>
<keyword evidence="3" id="KW-0677">Repeat</keyword>
<dbReference type="RefSeq" id="WP_385938971.1">
    <property type="nucleotide sequence ID" value="NZ_JBHSOZ010000003.1"/>
</dbReference>
<feature type="domain" description="4Fe-4S ferredoxin-type" evidence="7">
    <location>
        <begin position="24"/>
        <end position="52"/>
    </location>
</feature>
<keyword evidence="6" id="KW-0813">Transport</keyword>
<dbReference type="InterPro" id="IPR004017">
    <property type="entry name" value="Cys_rich_dom"/>
</dbReference>
<keyword evidence="9" id="KW-1185">Reference proteome</keyword>
<comment type="caution">
    <text evidence="8">The sequence shown here is derived from an EMBL/GenBank/DDBJ whole genome shotgun (WGS) entry which is preliminary data.</text>
</comment>
<protein>
    <recommendedName>
        <fullName evidence="6">Glycolate oxidase iron-sulfur subunit</fullName>
        <ecNumber evidence="6">1.1.99.14</ecNumber>
    </recommendedName>
</protein>
<dbReference type="InterPro" id="IPR009051">
    <property type="entry name" value="Helical_ferredxn"/>
</dbReference>
<comment type="catalytic activity">
    <reaction evidence="6">
        <text>(R)-lactate + A = pyruvate + AH2</text>
        <dbReference type="Rhea" id="RHEA:15089"/>
        <dbReference type="ChEBI" id="CHEBI:13193"/>
        <dbReference type="ChEBI" id="CHEBI:15361"/>
        <dbReference type="ChEBI" id="CHEBI:16004"/>
        <dbReference type="ChEBI" id="CHEBI:17499"/>
    </reaction>
</comment>
<organism evidence="8 9">
    <name type="scientific">Thalassorhabdus alkalitolerans</name>
    <dbReference type="NCBI Taxonomy" id="2282697"/>
    <lineage>
        <taxon>Bacteria</taxon>
        <taxon>Bacillati</taxon>
        <taxon>Bacillota</taxon>
        <taxon>Bacilli</taxon>
        <taxon>Bacillales</taxon>
        <taxon>Bacillaceae</taxon>
        <taxon>Thalassorhabdus</taxon>
    </lineage>
</organism>
<keyword evidence="6" id="KW-0249">Electron transport</keyword>
<dbReference type="PANTHER" id="PTHR32479:SF17">
    <property type="entry name" value="GLYCOLATE OXIDASE IRON-SULFUR SUBUNIT"/>
    <property type="match status" value="1"/>
</dbReference>
<keyword evidence="1 6" id="KW-0004">4Fe-4S</keyword>
<evidence type="ECO:0000256" key="1">
    <source>
        <dbReference type="ARBA" id="ARBA00022485"/>
    </source>
</evidence>
<dbReference type="InterPro" id="IPR017900">
    <property type="entry name" value="4Fe4S_Fe_S_CS"/>
</dbReference>
<comment type="catalytic activity">
    <reaction evidence="6">
        <text>glycolate + A = glyoxylate + AH2</text>
        <dbReference type="Rhea" id="RHEA:21264"/>
        <dbReference type="ChEBI" id="CHEBI:13193"/>
        <dbReference type="ChEBI" id="CHEBI:17499"/>
        <dbReference type="ChEBI" id="CHEBI:29805"/>
        <dbReference type="ChEBI" id="CHEBI:36655"/>
        <dbReference type="EC" id="1.1.99.14"/>
    </reaction>
</comment>
<dbReference type="PANTHER" id="PTHR32479">
    <property type="entry name" value="GLYCOLATE OXIDASE IRON-SULFUR SUBUNIT"/>
    <property type="match status" value="1"/>
</dbReference>
<proteinExistence type="predicted"/>
<evidence type="ECO:0000256" key="3">
    <source>
        <dbReference type="ARBA" id="ARBA00022737"/>
    </source>
</evidence>
<evidence type="ECO:0000313" key="9">
    <source>
        <dbReference type="Proteomes" id="UP001596142"/>
    </source>
</evidence>
<reference evidence="9" key="1">
    <citation type="journal article" date="2019" name="Int. J. Syst. Evol. Microbiol.">
        <title>The Global Catalogue of Microorganisms (GCM) 10K type strain sequencing project: providing services to taxonomists for standard genome sequencing and annotation.</title>
        <authorList>
            <consortium name="The Broad Institute Genomics Platform"/>
            <consortium name="The Broad Institute Genome Sequencing Center for Infectious Disease"/>
            <person name="Wu L."/>
            <person name="Ma J."/>
        </authorList>
    </citation>
    <scope>NUCLEOTIDE SEQUENCE [LARGE SCALE GENOMIC DNA]</scope>
    <source>
        <strain evidence="9">CECT 7184</strain>
    </source>
</reference>
<comment type="cofactor">
    <cofactor evidence="6">
        <name>[4Fe-4S] cluster</name>
        <dbReference type="ChEBI" id="CHEBI:49883"/>
    </cofactor>
    <text evidence="6">Binds 2 [4Fe-4S] clusters.</text>
</comment>
<dbReference type="SUPFAM" id="SSF46548">
    <property type="entry name" value="alpha-helical ferredoxin"/>
    <property type="match status" value="1"/>
</dbReference>
<keyword evidence="4 6" id="KW-0408">Iron</keyword>